<name>A0AA96LCB9_9BACL</name>
<dbReference type="Proteomes" id="UP001305702">
    <property type="component" value="Chromosome"/>
</dbReference>
<dbReference type="GO" id="GO:0005524">
    <property type="term" value="F:ATP binding"/>
    <property type="evidence" value="ECO:0007669"/>
    <property type="project" value="UniProtKB-KW"/>
</dbReference>
<dbReference type="PANTHER" id="PTHR42788:SF13">
    <property type="entry name" value="ALIPHATIC SULFONATES IMPORT ATP-BINDING PROTEIN SSUB"/>
    <property type="match status" value="1"/>
</dbReference>
<dbReference type="InterPro" id="IPR017871">
    <property type="entry name" value="ABC_transporter-like_CS"/>
</dbReference>
<keyword evidence="2" id="KW-0547">Nucleotide-binding</keyword>
<dbReference type="PROSITE" id="PS50893">
    <property type="entry name" value="ABC_TRANSPORTER_2"/>
    <property type="match status" value="1"/>
</dbReference>
<dbReference type="CDD" id="cd03293">
    <property type="entry name" value="ABC_NrtD_SsuB_transporters"/>
    <property type="match status" value="1"/>
</dbReference>
<dbReference type="Gene3D" id="3.40.50.300">
    <property type="entry name" value="P-loop containing nucleotide triphosphate hydrolases"/>
    <property type="match status" value="1"/>
</dbReference>
<dbReference type="AlphaFoldDB" id="A0AA96LCB9"/>
<dbReference type="PROSITE" id="PS00211">
    <property type="entry name" value="ABC_TRANSPORTER_1"/>
    <property type="match status" value="1"/>
</dbReference>
<gene>
    <name evidence="5" type="ORF">MJA45_26500</name>
</gene>
<dbReference type="PANTHER" id="PTHR42788">
    <property type="entry name" value="TAURINE IMPORT ATP-BINDING PROTEIN-RELATED"/>
    <property type="match status" value="1"/>
</dbReference>
<sequence length="257" mass="28279">MAGFAVRGVSKIYEGPEPTVTLQDIHLTIEPGEFVCLLGPSGCGKSTLLELLAGLQAPTEGEVLLDGTKLQGPSRKLGVVFQDPSLFPWRTIEQNVGLGLELAGVGKAERKERVQAFLEMVGLQGFGGKYPHQLSGGMKQRAGIARALVGSPEILLMDEPFGAVDHLTRLQLQSDLLRIWQEAKKTVVFVTHDVSEAVFLADRIVLLSPRPGRIQRIFPITLPRPRKLDDLNLLKIQNDIYSAIYDVKTEEDLEFTI</sequence>
<dbReference type="InterPro" id="IPR027417">
    <property type="entry name" value="P-loop_NTPase"/>
</dbReference>
<dbReference type="InterPro" id="IPR003593">
    <property type="entry name" value="AAA+_ATPase"/>
</dbReference>
<dbReference type="EMBL" id="CP130318">
    <property type="protein sequence ID" value="WNQ11107.1"/>
    <property type="molecule type" value="Genomic_DNA"/>
</dbReference>
<dbReference type="SUPFAM" id="SSF52540">
    <property type="entry name" value="P-loop containing nucleoside triphosphate hydrolases"/>
    <property type="match status" value="1"/>
</dbReference>
<evidence type="ECO:0000313" key="5">
    <source>
        <dbReference type="EMBL" id="WNQ11107.1"/>
    </source>
</evidence>
<evidence type="ECO:0000256" key="1">
    <source>
        <dbReference type="ARBA" id="ARBA00022448"/>
    </source>
</evidence>
<keyword evidence="6" id="KW-1185">Reference proteome</keyword>
<evidence type="ECO:0000259" key="4">
    <source>
        <dbReference type="PROSITE" id="PS50893"/>
    </source>
</evidence>
<feature type="domain" description="ABC transporter" evidence="4">
    <location>
        <begin position="4"/>
        <end position="234"/>
    </location>
</feature>
<dbReference type="Pfam" id="PF00005">
    <property type="entry name" value="ABC_tran"/>
    <property type="match status" value="1"/>
</dbReference>
<reference evidence="5 6" key="1">
    <citation type="submission" date="2022-02" db="EMBL/GenBank/DDBJ databases">
        <title>Paenibacillus sp. MBLB1776 Whole Genome Shotgun Sequencing.</title>
        <authorList>
            <person name="Hwang C.Y."/>
            <person name="Cho E.-S."/>
            <person name="Seo M.-J."/>
        </authorList>
    </citation>
    <scope>NUCLEOTIDE SEQUENCE [LARGE SCALE GENOMIC DNA]</scope>
    <source>
        <strain evidence="5 6">MBLB1776</strain>
    </source>
</reference>
<dbReference type="InterPro" id="IPR003439">
    <property type="entry name" value="ABC_transporter-like_ATP-bd"/>
</dbReference>
<protein>
    <submittedName>
        <fullName evidence="5">ABC transporter ATP-binding protein</fullName>
    </submittedName>
</protein>
<evidence type="ECO:0000256" key="3">
    <source>
        <dbReference type="ARBA" id="ARBA00022840"/>
    </source>
</evidence>
<evidence type="ECO:0000313" key="6">
    <source>
        <dbReference type="Proteomes" id="UP001305702"/>
    </source>
</evidence>
<keyword evidence="3 5" id="KW-0067">ATP-binding</keyword>
<dbReference type="KEGG" id="paun:MJA45_26500"/>
<accession>A0AA96LCB9</accession>
<evidence type="ECO:0000256" key="2">
    <source>
        <dbReference type="ARBA" id="ARBA00022741"/>
    </source>
</evidence>
<dbReference type="InterPro" id="IPR050166">
    <property type="entry name" value="ABC_transporter_ATP-bind"/>
</dbReference>
<organism evidence="5 6">
    <name type="scientific">Paenibacillus aurantius</name>
    <dbReference type="NCBI Taxonomy" id="2918900"/>
    <lineage>
        <taxon>Bacteria</taxon>
        <taxon>Bacillati</taxon>
        <taxon>Bacillota</taxon>
        <taxon>Bacilli</taxon>
        <taxon>Bacillales</taxon>
        <taxon>Paenibacillaceae</taxon>
        <taxon>Paenibacillus</taxon>
    </lineage>
</organism>
<dbReference type="RefSeq" id="WP_315604883.1">
    <property type="nucleotide sequence ID" value="NZ_CP130318.1"/>
</dbReference>
<proteinExistence type="predicted"/>
<dbReference type="SMART" id="SM00382">
    <property type="entry name" value="AAA"/>
    <property type="match status" value="1"/>
</dbReference>
<keyword evidence="1" id="KW-0813">Transport</keyword>
<dbReference type="GO" id="GO:0016887">
    <property type="term" value="F:ATP hydrolysis activity"/>
    <property type="evidence" value="ECO:0007669"/>
    <property type="project" value="InterPro"/>
</dbReference>